<feature type="region of interest" description="Disordered" evidence="6">
    <location>
        <begin position="112"/>
        <end position="146"/>
    </location>
</feature>
<evidence type="ECO:0000313" key="10">
    <source>
        <dbReference type="Proteomes" id="UP000776276"/>
    </source>
</evidence>
<evidence type="ECO:0000256" key="1">
    <source>
        <dbReference type="ARBA" id="ARBA00022448"/>
    </source>
</evidence>
<dbReference type="PANTHER" id="PTHR47234:SF3">
    <property type="entry name" value="SECRETIN_TONB SHORT N-TERMINAL DOMAIN-CONTAINING PROTEIN"/>
    <property type="match status" value="1"/>
</dbReference>
<dbReference type="RefSeq" id="WP_216322313.1">
    <property type="nucleotide sequence ID" value="NZ_JAHKRT010000003.1"/>
</dbReference>
<dbReference type="InterPro" id="IPR039426">
    <property type="entry name" value="TonB-dep_rcpt-like"/>
</dbReference>
<feature type="signal peptide" evidence="7">
    <location>
        <begin position="1"/>
        <end position="22"/>
    </location>
</feature>
<dbReference type="SMART" id="SM00965">
    <property type="entry name" value="STN"/>
    <property type="match status" value="1"/>
</dbReference>
<evidence type="ECO:0000256" key="2">
    <source>
        <dbReference type="ARBA" id="ARBA00023136"/>
    </source>
</evidence>
<proteinExistence type="inferred from homology"/>
<dbReference type="InterPro" id="IPR012910">
    <property type="entry name" value="Plug_dom"/>
</dbReference>
<evidence type="ECO:0000259" key="8">
    <source>
        <dbReference type="SMART" id="SM00965"/>
    </source>
</evidence>
<dbReference type="PANTHER" id="PTHR47234">
    <property type="match status" value="1"/>
</dbReference>
<keyword evidence="4" id="KW-1134">Transmembrane beta strand</keyword>
<evidence type="ECO:0000313" key="9">
    <source>
        <dbReference type="EMBL" id="MBU3077605.1"/>
    </source>
</evidence>
<feature type="chain" id="PRO_5047448439" evidence="7">
    <location>
        <begin position="23"/>
        <end position="1087"/>
    </location>
</feature>
<dbReference type="InterPro" id="IPR000531">
    <property type="entry name" value="Beta-barrel_TonB"/>
</dbReference>
<protein>
    <submittedName>
        <fullName evidence="9">TonB-dependent receptor</fullName>
    </submittedName>
</protein>
<comment type="caution">
    <text evidence="9">The sequence shown here is derived from an EMBL/GenBank/DDBJ whole genome shotgun (WGS) entry which is preliminary data.</text>
</comment>
<accession>A0ABS6BK58</accession>
<dbReference type="InterPro" id="IPR011662">
    <property type="entry name" value="Secretin/TonB_short_N"/>
</dbReference>
<comment type="subcellular location">
    <subcellularLocation>
        <location evidence="4">Cell outer membrane</location>
        <topology evidence="4">Multi-pass membrane protein</topology>
    </subcellularLocation>
</comment>
<dbReference type="Proteomes" id="UP000776276">
    <property type="component" value="Unassembled WGS sequence"/>
</dbReference>
<dbReference type="PROSITE" id="PS52016">
    <property type="entry name" value="TONB_DEPENDENT_REC_3"/>
    <property type="match status" value="1"/>
</dbReference>
<dbReference type="Pfam" id="PF07715">
    <property type="entry name" value="Plug"/>
    <property type="match status" value="1"/>
</dbReference>
<name>A0ABS6BK58_9SPHN</name>
<keyword evidence="3 4" id="KW-0998">Cell outer membrane</keyword>
<evidence type="ECO:0000256" key="4">
    <source>
        <dbReference type="PROSITE-ProRule" id="PRU01360"/>
    </source>
</evidence>
<keyword evidence="9" id="KW-0675">Receptor</keyword>
<keyword evidence="7" id="KW-0732">Signal</keyword>
<feature type="compositionally biased region" description="Low complexity" evidence="6">
    <location>
        <begin position="113"/>
        <end position="146"/>
    </location>
</feature>
<keyword evidence="10" id="KW-1185">Reference proteome</keyword>
<organism evidence="9 10">
    <name type="scientific">Sphingomonas quercus</name>
    <dbReference type="NCBI Taxonomy" id="2842451"/>
    <lineage>
        <taxon>Bacteria</taxon>
        <taxon>Pseudomonadati</taxon>
        <taxon>Pseudomonadota</taxon>
        <taxon>Alphaproteobacteria</taxon>
        <taxon>Sphingomonadales</taxon>
        <taxon>Sphingomonadaceae</taxon>
        <taxon>Sphingomonas</taxon>
    </lineage>
</organism>
<evidence type="ECO:0000256" key="5">
    <source>
        <dbReference type="RuleBase" id="RU003357"/>
    </source>
</evidence>
<sequence>MRAYGLLLLGQVSVLSIAAVHAAPAAAADVAMRNFNVPAQPARAAVLQFARQAGIQVLVSSADAEGVTSGSVTGGHSVEEGLHQLIAPGSLRLVSFDGRTAVLARRSIVQNEAPSGPARPAAAARVQAPNSPATAAPPADAPDAGAVSGDAGGEIVVTGSRIQNGNNLPTPVTVVSTQQLQATTPTSIPDGLNRLPQFNAGQQTPNNSVNANGRGFGAPGNFLNLRSLGAIRTLILQDGNRVPGTFYDTTVDTNMLPQLLIQRVEVVTGGASAVYGSDAVTGVVNFITDNKFTGIKGLAQGGISKYGDAKSVRVGVAYGVNVGDRGHFEASAEFYKRNGVDDTASRPYGRLYPAVVGAGTSANPYRLVYGARQSNAAPGGLVMTGPFAGMQFLSDGSLAPFNPGTPTVTANAAIGGDGGYVHNEYLLSDLRTAQGFARFDYDLTDDVHFYVQGRYASNRTYAASQIYTNISNANAANPTSSAGSYPLWIYSDNAFLSAAQQATLATSGTSSFAVNRFDNDLMRQLALELKTRAGAATVGLNGTLLGDYAWDFHYTHGENRSRYTSLNNVNSANFFAAADAVRDPATGNIVCRVTLSAPGAFPGCAPINLFGQDRASAAAQDFIFDDTWWVARNSMDDFGANLTGTVFEGWAGPIKAAIGGQYRHQSLKVTTSTPDPTFNPQYLRLGAAGNSLPGSYPASNLRYFKEVQSGATGGENIYEANIEADVPLLRDLPFVQLLTFNGAYRYARYEASGNGGVDTSFSASTWKLGLEWTVIDGVRVRATRSREFRAPTLWDLYQAQIISASGVTDPLTNVAAQLNTVTGGNPELRPEIAKNITAGVVVTPRFFPGFSLSVDYYNVKIDNAIGSVSGLNPIVQNLCLASDGSSPYCQLVVRPISYNDKSAANFPTLNYSLNQNIARVQAKGIDVEANYRLNLESAGALMLRALWTHQPVTRTQTIPGALITNASGTQAVPRDKVNMSVNYRLGDFSLDLMERFYSSVHQNANATLVYDIPDVPAYWQTDVNLAYDFKVGGGSVTAFLNVNNLFNAKGGIFQDPGYTGSIGLRYPTVNYADIIGRYFTGGIRFNF</sequence>
<reference evidence="9 10" key="1">
    <citation type="submission" date="2021-06" db="EMBL/GenBank/DDBJ databases">
        <title>Sphingomonas sp. XMGL2, whole genome shotgun sequencing project.</title>
        <authorList>
            <person name="Zhao G."/>
            <person name="Shen L."/>
        </authorList>
    </citation>
    <scope>NUCLEOTIDE SEQUENCE [LARGE SCALE GENOMIC DNA]</scope>
    <source>
        <strain evidence="9 10">XMGL2</strain>
    </source>
</reference>
<gene>
    <name evidence="9" type="ORF">KOF26_06955</name>
</gene>
<dbReference type="EMBL" id="JAHKRT010000003">
    <property type="protein sequence ID" value="MBU3077605.1"/>
    <property type="molecule type" value="Genomic_DNA"/>
</dbReference>
<comment type="similarity">
    <text evidence="4 5">Belongs to the TonB-dependent receptor family.</text>
</comment>
<keyword evidence="4" id="KW-0812">Transmembrane</keyword>
<feature type="domain" description="Secretin/TonB short N-terminal" evidence="8">
    <location>
        <begin position="55"/>
        <end position="106"/>
    </location>
</feature>
<keyword evidence="2 4" id="KW-0472">Membrane</keyword>
<evidence type="ECO:0000256" key="3">
    <source>
        <dbReference type="ARBA" id="ARBA00023237"/>
    </source>
</evidence>
<keyword evidence="1 4" id="KW-0813">Transport</keyword>
<evidence type="ECO:0000256" key="7">
    <source>
        <dbReference type="SAM" id="SignalP"/>
    </source>
</evidence>
<dbReference type="Pfam" id="PF00593">
    <property type="entry name" value="TonB_dep_Rec_b-barrel"/>
    <property type="match status" value="1"/>
</dbReference>
<keyword evidence="5" id="KW-0798">TonB box</keyword>
<evidence type="ECO:0000256" key="6">
    <source>
        <dbReference type="SAM" id="MobiDB-lite"/>
    </source>
</evidence>